<dbReference type="Proteomes" id="UP001457282">
    <property type="component" value="Unassembled WGS sequence"/>
</dbReference>
<proteinExistence type="predicted"/>
<name>A0AAW1Y2J1_RUBAR</name>
<protein>
    <submittedName>
        <fullName evidence="1">Uncharacterized protein</fullName>
    </submittedName>
</protein>
<evidence type="ECO:0000313" key="1">
    <source>
        <dbReference type="EMBL" id="KAK9943471.1"/>
    </source>
</evidence>
<gene>
    <name evidence="1" type="ORF">M0R45_009078</name>
</gene>
<dbReference type="EMBL" id="JBEDUW010000002">
    <property type="protein sequence ID" value="KAK9943471.1"/>
    <property type="molecule type" value="Genomic_DNA"/>
</dbReference>
<sequence length="153" mass="16769">MGDDDDVWIELKAARVWREGTPAVGKGWPGFAAWHGGSDGVIWFYSRSTAAVLKAWVEQIVGGARAEATGSRCGDVVVTVGLPLEWCVARGGSRWHWACEVMVLRGRLNGVGEVRQSKVELRRHDHGWEFGDGAASEVKWQVAEVLRRGTGLN</sequence>
<accession>A0AAW1Y2J1</accession>
<reference evidence="1 2" key="1">
    <citation type="journal article" date="2023" name="G3 (Bethesda)">
        <title>A chromosome-length genome assembly and annotation of blackberry (Rubus argutus, cv. 'Hillquist').</title>
        <authorList>
            <person name="Bruna T."/>
            <person name="Aryal R."/>
            <person name="Dudchenko O."/>
            <person name="Sargent D.J."/>
            <person name="Mead D."/>
            <person name="Buti M."/>
            <person name="Cavallini A."/>
            <person name="Hytonen T."/>
            <person name="Andres J."/>
            <person name="Pham M."/>
            <person name="Weisz D."/>
            <person name="Mascagni F."/>
            <person name="Usai G."/>
            <person name="Natali L."/>
            <person name="Bassil N."/>
            <person name="Fernandez G.E."/>
            <person name="Lomsadze A."/>
            <person name="Armour M."/>
            <person name="Olukolu B."/>
            <person name="Poorten T."/>
            <person name="Britton C."/>
            <person name="Davik J."/>
            <person name="Ashrafi H."/>
            <person name="Aiden E.L."/>
            <person name="Borodovsky M."/>
            <person name="Worthington M."/>
        </authorList>
    </citation>
    <scope>NUCLEOTIDE SEQUENCE [LARGE SCALE GENOMIC DNA]</scope>
    <source>
        <strain evidence="1">PI 553951</strain>
    </source>
</reference>
<organism evidence="1 2">
    <name type="scientific">Rubus argutus</name>
    <name type="common">Southern blackberry</name>
    <dbReference type="NCBI Taxonomy" id="59490"/>
    <lineage>
        <taxon>Eukaryota</taxon>
        <taxon>Viridiplantae</taxon>
        <taxon>Streptophyta</taxon>
        <taxon>Embryophyta</taxon>
        <taxon>Tracheophyta</taxon>
        <taxon>Spermatophyta</taxon>
        <taxon>Magnoliopsida</taxon>
        <taxon>eudicotyledons</taxon>
        <taxon>Gunneridae</taxon>
        <taxon>Pentapetalae</taxon>
        <taxon>rosids</taxon>
        <taxon>fabids</taxon>
        <taxon>Rosales</taxon>
        <taxon>Rosaceae</taxon>
        <taxon>Rosoideae</taxon>
        <taxon>Rosoideae incertae sedis</taxon>
        <taxon>Rubus</taxon>
    </lineage>
</organism>
<dbReference type="AlphaFoldDB" id="A0AAW1Y2J1"/>
<evidence type="ECO:0000313" key="2">
    <source>
        <dbReference type="Proteomes" id="UP001457282"/>
    </source>
</evidence>
<comment type="caution">
    <text evidence="1">The sequence shown here is derived from an EMBL/GenBank/DDBJ whole genome shotgun (WGS) entry which is preliminary data.</text>
</comment>
<keyword evidence="2" id="KW-1185">Reference proteome</keyword>